<name>A0ABW9UDU3_9BACL</name>
<dbReference type="RefSeq" id="WP_157322354.1">
    <property type="nucleotide sequence ID" value="NZ_WSEM01000018.1"/>
</dbReference>
<protein>
    <recommendedName>
        <fullName evidence="3">Phosphotriesterase</fullName>
    </recommendedName>
</protein>
<accession>A0ABW9UDU3</accession>
<organism evidence="1 2">
    <name type="scientific">Paenibacillus anseongense</name>
    <dbReference type="NCBI Taxonomy" id="2682845"/>
    <lineage>
        <taxon>Bacteria</taxon>
        <taxon>Bacillati</taxon>
        <taxon>Bacillota</taxon>
        <taxon>Bacilli</taxon>
        <taxon>Bacillales</taxon>
        <taxon>Paenibacillaceae</taxon>
        <taxon>Paenibacillus</taxon>
    </lineage>
</organism>
<dbReference type="Gene3D" id="3.20.20.140">
    <property type="entry name" value="Metal-dependent hydrolases"/>
    <property type="match status" value="1"/>
</dbReference>
<evidence type="ECO:0000313" key="1">
    <source>
        <dbReference type="EMBL" id="MVQ37531.1"/>
    </source>
</evidence>
<proteinExistence type="predicted"/>
<dbReference type="EMBL" id="WSEM01000018">
    <property type="protein sequence ID" value="MVQ37531.1"/>
    <property type="molecule type" value="Genomic_DNA"/>
</dbReference>
<dbReference type="Proteomes" id="UP000467637">
    <property type="component" value="Unassembled WGS sequence"/>
</dbReference>
<gene>
    <name evidence="1" type="ORF">GON05_23190</name>
</gene>
<comment type="caution">
    <text evidence="1">The sequence shown here is derived from an EMBL/GenBank/DDBJ whole genome shotgun (WGS) entry which is preliminary data.</text>
</comment>
<evidence type="ECO:0008006" key="3">
    <source>
        <dbReference type="Google" id="ProtNLM"/>
    </source>
</evidence>
<reference evidence="1 2" key="1">
    <citation type="submission" date="2019-12" db="EMBL/GenBank/DDBJ databases">
        <authorList>
            <person name="Huq M.A."/>
        </authorList>
    </citation>
    <scope>NUCLEOTIDE SEQUENCE [LARGE SCALE GENOMIC DNA]</scope>
    <source>
        <strain evidence="1 2">MAH-34</strain>
    </source>
</reference>
<keyword evidence="2" id="KW-1185">Reference proteome</keyword>
<evidence type="ECO:0000313" key="2">
    <source>
        <dbReference type="Proteomes" id="UP000467637"/>
    </source>
</evidence>
<sequence length="110" mass="12442">MLQTVKGLIHEKEAGTILVHEHVLVGFVEDGKLTPNDYDRDEVVASILPLLLQLKEAGWYTVGEEKGGNLRPYHHLLTNFLPYAAQQGLDLDWLTQCVTRNAYQAMRIRG</sequence>